<gene>
    <name evidence="1" type="ORF">KIN20_035358</name>
</gene>
<comment type="caution">
    <text evidence="1">The sequence shown here is derived from an EMBL/GenBank/DDBJ whole genome shotgun (WGS) entry which is preliminary data.</text>
</comment>
<dbReference type="AlphaFoldDB" id="A0AAD5RB29"/>
<dbReference type="EMBL" id="JAHQIW010007219">
    <property type="protein sequence ID" value="KAJ1373032.1"/>
    <property type="molecule type" value="Genomic_DNA"/>
</dbReference>
<dbReference type="Proteomes" id="UP001196413">
    <property type="component" value="Unassembled WGS sequence"/>
</dbReference>
<name>A0AAD5RB29_PARTN</name>
<evidence type="ECO:0000313" key="2">
    <source>
        <dbReference type="Proteomes" id="UP001196413"/>
    </source>
</evidence>
<reference evidence="1" key="1">
    <citation type="submission" date="2021-06" db="EMBL/GenBank/DDBJ databases">
        <title>Parelaphostrongylus tenuis whole genome reference sequence.</title>
        <authorList>
            <person name="Garwood T.J."/>
            <person name="Larsen P.A."/>
            <person name="Fountain-Jones N.M."/>
            <person name="Garbe J.R."/>
            <person name="Macchietto M.G."/>
            <person name="Kania S.A."/>
            <person name="Gerhold R.W."/>
            <person name="Richards J.E."/>
            <person name="Wolf T.M."/>
        </authorList>
    </citation>
    <scope>NUCLEOTIDE SEQUENCE</scope>
    <source>
        <strain evidence="1">MNPRO001-30</strain>
        <tissue evidence="1">Meninges</tissue>
    </source>
</reference>
<organism evidence="1 2">
    <name type="scientific">Parelaphostrongylus tenuis</name>
    <name type="common">Meningeal worm</name>
    <dbReference type="NCBI Taxonomy" id="148309"/>
    <lineage>
        <taxon>Eukaryota</taxon>
        <taxon>Metazoa</taxon>
        <taxon>Ecdysozoa</taxon>
        <taxon>Nematoda</taxon>
        <taxon>Chromadorea</taxon>
        <taxon>Rhabditida</taxon>
        <taxon>Rhabditina</taxon>
        <taxon>Rhabditomorpha</taxon>
        <taxon>Strongyloidea</taxon>
        <taxon>Metastrongylidae</taxon>
        <taxon>Parelaphostrongylus</taxon>
    </lineage>
</organism>
<accession>A0AAD5RB29</accession>
<proteinExistence type="predicted"/>
<sequence length="84" mass="9579">MNLKSTGDTYPLLSVYCHNQKSAFDGDEICNSPSCVTTTNFNPKEQDVVLVGFFVEESPPEDILNRTLLVEYFMENDRPPRRFG</sequence>
<protein>
    <submittedName>
        <fullName evidence="1">Uncharacterized protein</fullName>
    </submittedName>
</protein>
<keyword evidence="2" id="KW-1185">Reference proteome</keyword>
<evidence type="ECO:0000313" key="1">
    <source>
        <dbReference type="EMBL" id="KAJ1373032.1"/>
    </source>
</evidence>